<dbReference type="AlphaFoldDB" id="A0A8H4RKJ0"/>
<evidence type="ECO:0000313" key="2">
    <source>
        <dbReference type="Proteomes" id="UP000566819"/>
    </source>
</evidence>
<evidence type="ECO:0000313" key="1">
    <source>
        <dbReference type="EMBL" id="KAF4631729.1"/>
    </source>
</evidence>
<sequence length="75" mass="8373">MVNRVDMKKALAEIESSLDLDYAAIAEKYGLVRSTLSRQARGKTTSRAEFLSRSLQLDGRRMSGMMSALASDPYR</sequence>
<reference evidence="1 2" key="1">
    <citation type="submission" date="2020-03" db="EMBL/GenBank/DDBJ databases">
        <title>Draft Genome Sequence of Cudoniella acicularis.</title>
        <authorList>
            <person name="Buettner E."/>
            <person name="Kellner H."/>
        </authorList>
    </citation>
    <scope>NUCLEOTIDE SEQUENCE [LARGE SCALE GENOMIC DNA]</scope>
    <source>
        <strain evidence="1 2">DSM 108380</strain>
    </source>
</reference>
<comment type="caution">
    <text evidence="1">The sequence shown here is derived from an EMBL/GenBank/DDBJ whole genome shotgun (WGS) entry which is preliminary data.</text>
</comment>
<dbReference type="EMBL" id="JAAMPI010000415">
    <property type="protein sequence ID" value="KAF4631729.1"/>
    <property type="molecule type" value="Genomic_DNA"/>
</dbReference>
<accession>A0A8H4RKJ0</accession>
<protein>
    <recommendedName>
        <fullName evidence="3">HTH psq-type domain-containing protein</fullName>
    </recommendedName>
</protein>
<evidence type="ECO:0008006" key="3">
    <source>
        <dbReference type="Google" id="ProtNLM"/>
    </source>
</evidence>
<keyword evidence="2" id="KW-1185">Reference proteome</keyword>
<gene>
    <name evidence="1" type="ORF">G7Y89_g6400</name>
</gene>
<dbReference type="OrthoDB" id="3942738at2759"/>
<name>A0A8H4RKJ0_9HELO</name>
<dbReference type="Proteomes" id="UP000566819">
    <property type="component" value="Unassembled WGS sequence"/>
</dbReference>
<organism evidence="1 2">
    <name type="scientific">Cudoniella acicularis</name>
    <dbReference type="NCBI Taxonomy" id="354080"/>
    <lineage>
        <taxon>Eukaryota</taxon>
        <taxon>Fungi</taxon>
        <taxon>Dikarya</taxon>
        <taxon>Ascomycota</taxon>
        <taxon>Pezizomycotina</taxon>
        <taxon>Leotiomycetes</taxon>
        <taxon>Helotiales</taxon>
        <taxon>Tricladiaceae</taxon>
        <taxon>Cudoniella</taxon>
    </lineage>
</organism>
<proteinExistence type="predicted"/>